<dbReference type="AlphaFoldDB" id="A0A1C4XN68"/>
<sequence>MLSILFQVLYLLLYIFLIVLLARFVLGAVLAYGRRWQPGRGASAGLEVVWSVTDPPLRALRRVIPPLRIGTVSIDLASLVLLVILFVLMEFVFRRLIFAFA</sequence>
<evidence type="ECO:0000313" key="3">
    <source>
        <dbReference type="Proteomes" id="UP000198551"/>
    </source>
</evidence>
<proteinExistence type="predicted"/>
<accession>A0A1C4XN68</accession>
<dbReference type="Proteomes" id="UP000198551">
    <property type="component" value="Unassembled WGS sequence"/>
</dbReference>
<evidence type="ECO:0000256" key="1">
    <source>
        <dbReference type="SAM" id="Phobius"/>
    </source>
</evidence>
<keyword evidence="1" id="KW-1133">Transmembrane helix</keyword>
<dbReference type="EMBL" id="FMCV01000008">
    <property type="protein sequence ID" value="SCF09826.1"/>
    <property type="molecule type" value="Genomic_DNA"/>
</dbReference>
<feature type="transmembrane region" description="Helical" evidence="1">
    <location>
        <begin position="12"/>
        <end position="33"/>
    </location>
</feature>
<protein>
    <submittedName>
        <fullName evidence="2">YggT family protein</fullName>
    </submittedName>
</protein>
<dbReference type="Pfam" id="PF02325">
    <property type="entry name" value="CCB3_YggT"/>
    <property type="match status" value="1"/>
</dbReference>
<gene>
    <name evidence="2" type="ORF">GA0070215_10849</name>
</gene>
<organism evidence="2 3">
    <name type="scientific">Micromonospora marina</name>
    <dbReference type="NCBI Taxonomy" id="307120"/>
    <lineage>
        <taxon>Bacteria</taxon>
        <taxon>Bacillati</taxon>
        <taxon>Actinomycetota</taxon>
        <taxon>Actinomycetes</taxon>
        <taxon>Micromonosporales</taxon>
        <taxon>Micromonosporaceae</taxon>
        <taxon>Micromonospora</taxon>
    </lineage>
</organism>
<reference evidence="3" key="1">
    <citation type="submission" date="2016-06" db="EMBL/GenBank/DDBJ databases">
        <authorList>
            <person name="Varghese N."/>
        </authorList>
    </citation>
    <scope>NUCLEOTIDE SEQUENCE [LARGE SCALE GENOMIC DNA]</scope>
    <source>
        <strain evidence="3">DSM 45555</strain>
    </source>
</reference>
<evidence type="ECO:0000313" key="2">
    <source>
        <dbReference type="EMBL" id="SCF09826.1"/>
    </source>
</evidence>
<name>A0A1C4XN68_9ACTN</name>
<keyword evidence="1" id="KW-0812">Transmembrane</keyword>
<dbReference type="InterPro" id="IPR003425">
    <property type="entry name" value="CCB3/YggT"/>
</dbReference>
<keyword evidence="1" id="KW-0472">Membrane</keyword>
<keyword evidence="3" id="KW-1185">Reference proteome</keyword>
<feature type="transmembrane region" description="Helical" evidence="1">
    <location>
        <begin position="67"/>
        <end position="89"/>
    </location>
</feature>
<dbReference type="GO" id="GO:0016020">
    <property type="term" value="C:membrane"/>
    <property type="evidence" value="ECO:0007669"/>
    <property type="project" value="InterPro"/>
</dbReference>
<dbReference type="RefSeq" id="WP_013287596.1">
    <property type="nucleotide sequence ID" value="NZ_CBDRBA010000010.1"/>
</dbReference>